<sequence>MSISNAIHVAMQEEIPNTYGSCNACGRSGLPILLLREAYAPRPDTGRPYRQADNSEITFHPMHTDQLRLLRQGYVYVLLDKEIWQAYAVAAEGTLQRFPVSQMPLAPPRPLPKWCATEGHDVIASFININTLLHRKAWIAFANDPWPRAVLDRYRKGIADSDPGTLARFVEVDLDTARNDPASIGIAMTDSFRFGMENVLEFSTFSSTRFASAHGFYSRFGRWTETNNHVRNAIAQEQLPNGVLALTLPDPVGMVMELNAQRTGWVQAMQEWRAQPQRHFEYFTSQALLGIQALHAASAAAQGAEDAQREAQRVKQWNKSPLGVKTHFPPVDLQAQTDRDIARRQEEARKRLEQRYDESARAAFQADYDRELKNWQSMIDQVGNLYAHHYAKRTFQQIGYLDYDATDPVSVEYFIQMMAACLAGGPTELLPQEGQALGMTQHIWQQLLEDDHSLLYQALLAKNQKLMQEVIGALSGDDFGKVYDIIKGIAGTPDGQLLMIKPIQDAVGQLLAATNSAGTALGQHLNERTRTLIGHVHRSAFALFAGQQVTPLRVSLTLGEYMGLLNEGLQVRTDAFLQQVDKQFRDPVGRKVRAMVLSGAINLAAAGNRNQIIDVVLWTFESAESLQARLMQFREGAAGGLGALVRNVAIGAGTLGAQFSGGVRVSAMAAQSLAGDAMRSLRDGAASSASPGLLLALGGLWFHQDSLGKNYRALQETHQHDPEALAAIWSSSFGLLGVGLEAAGLAVKFLSPKIPWSGMVTTTSLGSSLARYGGAITALASAMDAAQYVNALARTDRQGDRASSYRYMVAAGAATFSAGSGVYAALFANTLLGPLGIAIILGLAAYTLAMDAKNQESSLLELWSRHSRWGTPEEHRRWIKPQDLDASIGALNAAALGIQALTSIETRFQSSQTAQIPYQTGALISDGDAVAAGFYLDLHISLPNFNAEVAQYQWHLTIVPSGLNGLPSILAGNSSVPGKIEYTPGDTKSIYADPERLSGYIHSKTTDNTLHISGSLPLLENHSIECIELTLTYWPDSHDQSGYAKVSTRENKMSSFWSLF</sequence>
<keyword evidence="1" id="KW-0812">Transmembrane</keyword>
<keyword evidence="1" id="KW-0472">Membrane</keyword>
<proteinExistence type="predicted"/>
<dbReference type="NCBIfam" id="NF041559">
    <property type="entry name" value="BTH_I2691_fam"/>
    <property type="match status" value="1"/>
</dbReference>
<dbReference type="InterPro" id="IPR048126">
    <property type="entry name" value="Toxin_VasX"/>
</dbReference>
<feature type="domain" description="Toxin VasX N-terminal region" evidence="2">
    <location>
        <begin position="22"/>
        <end position="156"/>
    </location>
</feature>
<evidence type="ECO:0000313" key="4">
    <source>
        <dbReference type="Proteomes" id="UP001216329"/>
    </source>
</evidence>
<protein>
    <recommendedName>
        <fullName evidence="2">Toxin VasX N-terminal region domain-containing protein</fullName>
    </recommendedName>
</protein>
<dbReference type="InterPro" id="IPR046864">
    <property type="entry name" value="VasX_N"/>
</dbReference>
<dbReference type="Pfam" id="PF20249">
    <property type="entry name" value="VasX_N"/>
    <property type="match status" value="1"/>
</dbReference>
<name>A0AAJ6BF45_9PSED</name>
<feature type="transmembrane region" description="Helical" evidence="1">
    <location>
        <begin position="831"/>
        <end position="849"/>
    </location>
</feature>
<evidence type="ECO:0000313" key="3">
    <source>
        <dbReference type="EMBL" id="WEK32691.1"/>
    </source>
</evidence>
<evidence type="ECO:0000256" key="1">
    <source>
        <dbReference type="SAM" id="Phobius"/>
    </source>
</evidence>
<dbReference type="Proteomes" id="UP001216329">
    <property type="component" value="Chromosome"/>
</dbReference>
<dbReference type="EMBL" id="CP119325">
    <property type="protein sequence ID" value="WEK32691.1"/>
    <property type="molecule type" value="Genomic_DNA"/>
</dbReference>
<gene>
    <name evidence="3" type="ORF">P0Y58_11010</name>
</gene>
<evidence type="ECO:0000259" key="2">
    <source>
        <dbReference type="Pfam" id="PF20249"/>
    </source>
</evidence>
<dbReference type="CDD" id="cd20707">
    <property type="entry name" value="MIX_III"/>
    <property type="match status" value="1"/>
</dbReference>
<organism evidence="3 4">
    <name type="scientific">Candidatus Pseudomonas phytovorans</name>
    <dbReference type="NCBI Taxonomy" id="3121377"/>
    <lineage>
        <taxon>Bacteria</taxon>
        <taxon>Pseudomonadati</taxon>
        <taxon>Pseudomonadota</taxon>
        <taxon>Gammaproteobacteria</taxon>
        <taxon>Pseudomonadales</taxon>
        <taxon>Pseudomonadaceae</taxon>
        <taxon>Pseudomonas</taxon>
    </lineage>
</organism>
<keyword evidence="1" id="KW-1133">Transmembrane helix</keyword>
<reference evidence="3" key="1">
    <citation type="submission" date="2023-03" db="EMBL/GenBank/DDBJ databases">
        <title>Andean soil-derived lignocellulolytic bacterial consortium as a source of novel taxa and putative plastic-active enzymes.</title>
        <authorList>
            <person name="Diaz-Garcia L."/>
            <person name="Chuvochina M."/>
            <person name="Feuerriegel G."/>
            <person name="Bunk B."/>
            <person name="Sproer C."/>
            <person name="Streit W.R."/>
            <person name="Rodriguez L.M."/>
            <person name="Overmann J."/>
            <person name="Jimenez D.J."/>
        </authorList>
    </citation>
    <scope>NUCLEOTIDE SEQUENCE</scope>
    <source>
        <strain evidence="3">MAG 876</strain>
    </source>
</reference>
<dbReference type="AlphaFoldDB" id="A0AAJ6BF45"/>
<accession>A0AAJ6BF45</accession>